<reference evidence="1 2" key="2">
    <citation type="submission" date="2015-10" db="EMBL/GenBank/DDBJ databases">
        <title>Draft Genome Sequence of Prosthecomicrobium hirschii ATCC 27832.</title>
        <authorList>
            <person name="Daniel J."/>
            <person name="Givan S.A."/>
            <person name="Brun Y.V."/>
            <person name="Brown P.J."/>
        </authorList>
    </citation>
    <scope>NUCLEOTIDE SEQUENCE [LARGE SCALE GENOMIC DNA]</scope>
    <source>
        <strain evidence="1 2">16</strain>
    </source>
</reference>
<dbReference type="EMBL" id="LJYW01000001">
    <property type="protein sequence ID" value="KPL51093.1"/>
    <property type="molecule type" value="Genomic_DNA"/>
</dbReference>
<gene>
    <name evidence="1" type="ORF">ABB55_01710</name>
</gene>
<evidence type="ECO:0000313" key="1">
    <source>
        <dbReference type="EMBL" id="KPL51093.1"/>
    </source>
</evidence>
<comment type="caution">
    <text evidence="1">The sequence shown here is derived from an EMBL/GenBank/DDBJ whole genome shotgun (WGS) entry which is preliminary data.</text>
</comment>
<name>A0A0P6VGH2_9HYPH</name>
<organism evidence="1 2">
    <name type="scientific">Prosthecodimorpha hirschii</name>
    <dbReference type="NCBI Taxonomy" id="665126"/>
    <lineage>
        <taxon>Bacteria</taxon>
        <taxon>Pseudomonadati</taxon>
        <taxon>Pseudomonadota</taxon>
        <taxon>Alphaproteobacteria</taxon>
        <taxon>Hyphomicrobiales</taxon>
        <taxon>Ancalomicrobiaceae</taxon>
        <taxon>Prosthecodimorpha</taxon>
    </lineage>
</organism>
<keyword evidence="2" id="KW-1185">Reference proteome</keyword>
<accession>A0A0P6VGH2</accession>
<dbReference type="Gene3D" id="3.40.190.10">
    <property type="entry name" value="Periplasmic binding protein-like II"/>
    <property type="match status" value="2"/>
</dbReference>
<protein>
    <submittedName>
        <fullName evidence="1">Uncharacterized protein</fullName>
    </submittedName>
</protein>
<dbReference type="STRING" id="665126.ABB55_01710"/>
<evidence type="ECO:0000313" key="2">
    <source>
        <dbReference type="Proteomes" id="UP000048984"/>
    </source>
</evidence>
<reference evidence="1 2" key="1">
    <citation type="submission" date="2015-09" db="EMBL/GenBank/DDBJ databases">
        <authorList>
            <person name="Jackson K.R."/>
            <person name="Lunt B.L."/>
            <person name="Fisher J.N.B."/>
            <person name="Gardner A.V."/>
            <person name="Bailey M.E."/>
            <person name="Deus L.M."/>
            <person name="Earl A.S."/>
            <person name="Gibby P.D."/>
            <person name="Hartmann K.A."/>
            <person name="Liu J.E."/>
            <person name="Manci A.M."/>
            <person name="Nielsen D.A."/>
            <person name="Solomon M.B."/>
            <person name="Breakwell D.P."/>
            <person name="Burnett S.H."/>
            <person name="Grose J.H."/>
        </authorList>
    </citation>
    <scope>NUCLEOTIDE SEQUENCE [LARGE SCALE GENOMIC DNA]</scope>
    <source>
        <strain evidence="1 2">16</strain>
    </source>
</reference>
<dbReference type="Proteomes" id="UP000048984">
    <property type="component" value="Unassembled WGS sequence"/>
</dbReference>
<dbReference type="SUPFAM" id="SSF53850">
    <property type="entry name" value="Periplasmic binding protein-like II"/>
    <property type="match status" value="1"/>
</dbReference>
<sequence>MGVIAKSSFAEFARRNFPNAKLVEFASWGHVLDGVRSGDVDAAYRDEFEIKRVLLDDPSLTLVARSVTLTDLTDTIGIGIAPGASHLAAYVDTFLALTDRSNALSADEILRHYKLAEKPA</sequence>
<dbReference type="AlphaFoldDB" id="A0A0P6VGH2"/>
<proteinExistence type="predicted"/>